<keyword evidence="1" id="KW-0472">Membrane</keyword>
<name>A0ABU8HGE5_9BACI</name>
<feature type="transmembrane region" description="Helical" evidence="1">
    <location>
        <begin position="77"/>
        <end position="101"/>
    </location>
</feature>
<comment type="caution">
    <text evidence="2">The sequence shown here is derived from an EMBL/GenBank/DDBJ whole genome shotgun (WGS) entry which is preliminary data.</text>
</comment>
<feature type="transmembrane region" description="Helical" evidence="1">
    <location>
        <begin position="107"/>
        <end position="126"/>
    </location>
</feature>
<keyword evidence="1" id="KW-1133">Transmembrane helix</keyword>
<feature type="transmembrane region" description="Helical" evidence="1">
    <location>
        <begin position="234"/>
        <end position="252"/>
    </location>
</feature>
<feature type="transmembrane region" description="Helical" evidence="1">
    <location>
        <begin position="207"/>
        <end position="228"/>
    </location>
</feature>
<dbReference type="RefSeq" id="WP_336587775.1">
    <property type="nucleotide sequence ID" value="NZ_JBBAXC010000012.1"/>
</dbReference>
<feature type="transmembrane region" description="Helical" evidence="1">
    <location>
        <begin position="182"/>
        <end position="202"/>
    </location>
</feature>
<reference evidence="2 3" key="1">
    <citation type="journal article" date="2018" name="J. Microbiol.">
        <title>Bacillus spongiae sp. nov., isolated from sponge of Jeju Island.</title>
        <authorList>
            <person name="Lee G.E."/>
            <person name="Im W.T."/>
            <person name="Park J.S."/>
        </authorList>
    </citation>
    <scope>NUCLEOTIDE SEQUENCE [LARGE SCALE GENOMIC DNA]</scope>
    <source>
        <strain evidence="2 3">135PIL107-10</strain>
    </source>
</reference>
<proteinExistence type="predicted"/>
<keyword evidence="1" id="KW-0812">Transmembrane</keyword>
<organism evidence="2 3">
    <name type="scientific">Bacillus spongiae</name>
    <dbReference type="NCBI Taxonomy" id="2683610"/>
    <lineage>
        <taxon>Bacteria</taxon>
        <taxon>Bacillati</taxon>
        <taxon>Bacillota</taxon>
        <taxon>Bacilli</taxon>
        <taxon>Bacillales</taxon>
        <taxon>Bacillaceae</taxon>
        <taxon>Bacillus</taxon>
    </lineage>
</organism>
<evidence type="ECO:0000256" key="1">
    <source>
        <dbReference type="SAM" id="Phobius"/>
    </source>
</evidence>
<feature type="transmembrane region" description="Helical" evidence="1">
    <location>
        <begin position="147"/>
        <end position="170"/>
    </location>
</feature>
<accession>A0ABU8HGE5</accession>
<sequence>MNRREYEKDEQLTDMVMEEELEEWAELLDEFDVEYPDEAKMMQTIEAIRPFVPVKKSKWRPAYESVSALLRQSLHELLYISPLFWGLNSLFMIMGLLAVFISEENPYTILMILSPIPTLTGLVEIVKSRYMDMEELEMSFKYNLQEIILSKMVVIGGFNLFINVLLTVIISVFDQEIWMWKLILYWITPFTIITTISLLIVYRFRHVYAITMGLLMWIMFGGFISQFTEYIEKIPTIVYLLLTLIASILAIFQVTQIYKRGITYEYNHHESF</sequence>
<protein>
    <submittedName>
        <fullName evidence="2">Uncharacterized protein</fullName>
    </submittedName>
</protein>
<dbReference type="EMBL" id="JBBAXC010000012">
    <property type="protein sequence ID" value="MEI5908330.1"/>
    <property type="molecule type" value="Genomic_DNA"/>
</dbReference>
<keyword evidence="3" id="KW-1185">Reference proteome</keyword>
<evidence type="ECO:0000313" key="3">
    <source>
        <dbReference type="Proteomes" id="UP001312865"/>
    </source>
</evidence>
<dbReference type="Proteomes" id="UP001312865">
    <property type="component" value="Unassembled WGS sequence"/>
</dbReference>
<gene>
    <name evidence="2" type="ORF">WAK64_14830</name>
</gene>
<evidence type="ECO:0000313" key="2">
    <source>
        <dbReference type="EMBL" id="MEI5908330.1"/>
    </source>
</evidence>